<accession>A0A6J4N8G2</accession>
<keyword evidence="2" id="KW-0808">Transferase</keyword>
<feature type="compositionally biased region" description="Low complexity" evidence="1">
    <location>
        <begin position="39"/>
        <end position="54"/>
    </location>
</feature>
<evidence type="ECO:0000313" key="2">
    <source>
        <dbReference type="EMBL" id="CAA9380998.1"/>
    </source>
</evidence>
<feature type="non-terminal residue" evidence="2">
    <location>
        <position position="1"/>
    </location>
</feature>
<sequence>DHAAGAAAAEHRQRPHRRPAAARPGLPRRAPRRGRDRPGMAAGRVRGVRAGLLHRLPRRGPRPPPRAGHHVRDGGRPDRGQGPHRLRARRALVPGPAAVVGHAGDPGPGAGRHGAAAGGPAARRHPGQPRGQGEDFRPDDRDRALRPPAHRAVRARTGRGRALDGARRGAGPDRGDGPGLRRAGRPAPGLRPAL</sequence>
<evidence type="ECO:0000256" key="1">
    <source>
        <dbReference type="SAM" id="MobiDB-lite"/>
    </source>
</evidence>
<feature type="compositionally biased region" description="Basic residues" evidence="1">
    <location>
        <begin position="148"/>
        <end position="159"/>
    </location>
</feature>
<dbReference type="AlphaFoldDB" id="A0A6J4N8G2"/>
<dbReference type="EC" id="2.7.8.5" evidence="2"/>
<feature type="compositionally biased region" description="Basic and acidic residues" evidence="1">
    <location>
        <begin position="132"/>
        <end position="145"/>
    </location>
</feature>
<feature type="region of interest" description="Disordered" evidence="1">
    <location>
        <begin position="1"/>
        <end position="194"/>
    </location>
</feature>
<dbReference type="GO" id="GO:0008444">
    <property type="term" value="F:CDP-diacylglycerol-glycerol-3-phosphate 3-phosphatidyltransferase activity"/>
    <property type="evidence" value="ECO:0007669"/>
    <property type="project" value="UniProtKB-EC"/>
</dbReference>
<feature type="compositionally biased region" description="Low complexity" evidence="1">
    <location>
        <begin position="91"/>
        <end position="103"/>
    </location>
</feature>
<dbReference type="EMBL" id="CADCUS010000043">
    <property type="protein sequence ID" value="CAA9380998.1"/>
    <property type="molecule type" value="Genomic_DNA"/>
</dbReference>
<feature type="non-terminal residue" evidence="2">
    <location>
        <position position="194"/>
    </location>
</feature>
<protein>
    <submittedName>
        <fullName evidence="2">CDP-diacylglycerol--glycerol-3-phosphate 3-phosphatidyltransferase</fullName>
        <ecNumber evidence="2">2.7.8.5</ecNumber>
    </submittedName>
</protein>
<proteinExistence type="predicted"/>
<feature type="compositionally biased region" description="Low complexity" evidence="1">
    <location>
        <begin position="185"/>
        <end position="194"/>
    </location>
</feature>
<organism evidence="2">
    <name type="scientific">uncultured Pseudonocardia sp</name>
    <dbReference type="NCBI Taxonomy" id="211455"/>
    <lineage>
        <taxon>Bacteria</taxon>
        <taxon>Bacillati</taxon>
        <taxon>Actinomycetota</taxon>
        <taxon>Actinomycetes</taxon>
        <taxon>Pseudonocardiales</taxon>
        <taxon>Pseudonocardiaceae</taxon>
        <taxon>Pseudonocardia</taxon>
        <taxon>environmental samples</taxon>
    </lineage>
</organism>
<gene>
    <name evidence="2" type="ORF">AVDCRST_MAG66-276</name>
</gene>
<feature type="compositionally biased region" description="Basic and acidic residues" evidence="1">
    <location>
        <begin position="70"/>
        <end position="81"/>
    </location>
</feature>
<reference evidence="2" key="1">
    <citation type="submission" date="2020-02" db="EMBL/GenBank/DDBJ databases">
        <authorList>
            <person name="Meier V. D."/>
        </authorList>
    </citation>
    <scope>NUCLEOTIDE SEQUENCE</scope>
    <source>
        <strain evidence="2">AVDCRST_MAG66</strain>
    </source>
</reference>
<feature type="compositionally biased region" description="Basic and acidic residues" evidence="1">
    <location>
        <begin position="161"/>
        <end position="176"/>
    </location>
</feature>
<name>A0A6J4N8G2_9PSEU</name>